<comment type="caution">
    <text evidence="2">The sequence shown here is derived from an EMBL/GenBank/DDBJ whole genome shotgun (WGS) entry which is preliminary data.</text>
</comment>
<dbReference type="Gene3D" id="3.10.180.10">
    <property type="entry name" value="2,3-Dihydroxybiphenyl 1,2-Dioxygenase, domain 1"/>
    <property type="match status" value="1"/>
</dbReference>
<dbReference type="InterPro" id="IPR029068">
    <property type="entry name" value="Glyas_Bleomycin-R_OHBP_Dase"/>
</dbReference>
<dbReference type="InterPro" id="IPR004360">
    <property type="entry name" value="Glyas_Fos-R_dOase_dom"/>
</dbReference>
<accession>A0A094SPV9</accession>
<dbReference type="Pfam" id="PF00903">
    <property type="entry name" value="Glyoxalase"/>
    <property type="match status" value="1"/>
</dbReference>
<dbReference type="SUPFAM" id="SSF54593">
    <property type="entry name" value="Glyoxalase/Bleomycin resistance protein/Dihydroxybiphenyl dioxygenase"/>
    <property type="match status" value="2"/>
</dbReference>
<evidence type="ECO:0000313" key="2">
    <source>
        <dbReference type="EMBL" id="KGA20703.1"/>
    </source>
</evidence>
<organism evidence="2">
    <name type="scientific">freshwater metagenome</name>
    <dbReference type="NCBI Taxonomy" id="449393"/>
    <lineage>
        <taxon>unclassified sequences</taxon>
        <taxon>metagenomes</taxon>
        <taxon>ecological metagenomes</taxon>
    </lineage>
</organism>
<gene>
    <name evidence="2" type="ORF">GM51_5030</name>
</gene>
<dbReference type="PROSITE" id="PS51819">
    <property type="entry name" value="VOC"/>
    <property type="match status" value="1"/>
</dbReference>
<protein>
    <recommendedName>
        <fullName evidence="1">VOC domain-containing protein</fullName>
    </recommendedName>
</protein>
<evidence type="ECO:0000259" key="1">
    <source>
        <dbReference type="PROSITE" id="PS51819"/>
    </source>
</evidence>
<dbReference type="InterPro" id="IPR037523">
    <property type="entry name" value="VOC_core"/>
</dbReference>
<dbReference type="EMBL" id="JNSL01000020">
    <property type="protein sequence ID" value="KGA20703.1"/>
    <property type="molecule type" value="Genomic_DNA"/>
</dbReference>
<feature type="domain" description="VOC" evidence="1">
    <location>
        <begin position="150"/>
        <end position="265"/>
    </location>
</feature>
<reference evidence="2" key="1">
    <citation type="submission" date="2014-06" db="EMBL/GenBank/DDBJ databases">
        <title>Key roles for freshwater Actinobacteria revealed by deep metagenomic sequencing.</title>
        <authorList>
            <person name="Ghai R."/>
            <person name="Mizuno C.M."/>
            <person name="Picazo A."/>
            <person name="Camacho A."/>
            <person name="Rodriguez-Valera F."/>
        </authorList>
    </citation>
    <scope>NUCLEOTIDE SEQUENCE</scope>
</reference>
<sequence>MPYHFPMALNGLLDIQLAVTNPQELFDFWLEHGMSATSDGVLGTPDRPVQMQVKEGTHRHLSSMHLSCDTEADIAAITKRLADAGLASTGDSTTVRCTDPIFGHSIVIDVGSPHSLTPTQTRAFNGPGERTRVNTRADAVLHTEMPVIRRVGHVVLGTPFLAEAVDFYSNVLGYRISDQIMKGFATFMRVESDHHNLMIQPGPTSYLNHYAVEVDDIDAVGLAGSNVLKDERVSSIIGVGRHNLGANVFWYLRDPSANMFEFFSDMDQIVDEELWDQVHRRLDWEGEDGPSGFSVWGPTDPPEEFFNPSDLPAIAAAREASGLM</sequence>
<proteinExistence type="predicted"/>
<dbReference type="AlphaFoldDB" id="A0A094SPV9"/>
<name>A0A094SPV9_9ZZZZ</name>